<protein>
    <recommendedName>
        <fullName evidence="6">Annexin</fullName>
    </recommendedName>
</protein>
<dbReference type="PANTHER" id="PTHR10502">
    <property type="entry name" value="ANNEXIN"/>
    <property type="match status" value="1"/>
</dbReference>
<evidence type="ECO:0000313" key="5">
    <source>
        <dbReference type="Proteomes" id="UP000887567"/>
    </source>
</evidence>
<dbReference type="AlphaFoldDB" id="A0A913YC07"/>
<dbReference type="OrthoDB" id="5954565at2759"/>
<dbReference type="GO" id="GO:0005886">
    <property type="term" value="C:plasma membrane"/>
    <property type="evidence" value="ECO:0007669"/>
    <property type="project" value="TreeGrafter"/>
</dbReference>
<dbReference type="GO" id="GO:0001786">
    <property type="term" value="F:phosphatidylserine binding"/>
    <property type="evidence" value="ECO:0007669"/>
    <property type="project" value="TreeGrafter"/>
</dbReference>
<organism evidence="4 5">
    <name type="scientific">Exaiptasia diaphana</name>
    <name type="common">Tropical sea anemone</name>
    <name type="synonym">Aiptasia pulchella</name>
    <dbReference type="NCBI Taxonomy" id="2652724"/>
    <lineage>
        <taxon>Eukaryota</taxon>
        <taxon>Metazoa</taxon>
        <taxon>Cnidaria</taxon>
        <taxon>Anthozoa</taxon>
        <taxon>Hexacorallia</taxon>
        <taxon>Actiniaria</taxon>
        <taxon>Aiptasiidae</taxon>
        <taxon>Exaiptasia</taxon>
    </lineage>
</organism>
<dbReference type="SUPFAM" id="SSF47874">
    <property type="entry name" value="Annexin"/>
    <property type="match status" value="1"/>
</dbReference>
<dbReference type="PROSITE" id="PS51897">
    <property type="entry name" value="ANNEXIN_2"/>
    <property type="match status" value="1"/>
</dbReference>
<dbReference type="OMA" id="PSEDCET"/>
<dbReference type="GO" id="GO:0005544">
    <property type="term" value="F:calcium-dependent phospholipid binding"/>
    <property type="evidence" value="ECO:0007669"/>
    <property type="project" value="InterPro"/>
</dbReference>
<comment type="similarity">
    <text evidence="1">Belongs to the annexin family.</text>
</comment>
<accession>A0A913YC07</accession>
<keyword evidence="2" id="KW-0677">Repeat</keyword>
<dbReference type="RefSeq" id="XP_028512513.1">
    <property type="nucleotide sequence ID" value="XM_028656712.1"/>
</dbReference>
<evidence type="ECO:0008006" key="6">
    <source>
        <dbReference type="Google" id="ProtNLM"/>
    </source>
</evidence>
<evidence type="ECO:0000256" key="3">
    <source>
        <dbReference type="ARBA" id="ARBA00023216"/>
    </source>
</evidence>
<name>A0A913YC07_EXADI</name>
<sequence>MGCSESIQSGAYINVHLRKATVRDWDIEAGRIHRAVKSFRVNGEDIITLLAHYKNRGRQRIRASYKKVYEEDLLSVLEDELSIGYKEAAQALLYRPEVYDSKSLHEAIKDNDNDTLTEIICSRKAYEIEKIKEEYEDEFCHSLEHDLLGIDDKDLCELLIKFCTVNIDGERSKADRVVAQERAIRLQSYGDLVELLCEPLGRNQLKATFEEFETLYFQTMDRYIDNEYKDKSVDFQKALKAYVCCTISPPTFFSMAMTKALDKLSRHKDLLRIVVTRSETDLYYIMKEFLSSNSIQLTKAISKKLMRWYVQPLKIILEIRGQYKESAIRM</sequence>
<dbReference type="Pfam" id="PF00191">
    <property type="entry name" value="Annexin"/>
    <property type="match status" value="2"/>
</dbReference>
<proteinExistence type="inferred from homology"/>
<keyword evidence="5" id="KW-1185">Reference proteome</keyword>
<dbReference type="EnsemblMetazoa" id="XM_028656712.1">
    <property type="protein sequence ID" value="XP_028512513.1"/>
    <property type="gene ID" value="LOC110231238"/>
</dbReference>
<dbReference type="SMART" id="SM00335">
    <property type="entry name" value="ANX"/>
    <property type="match status" value="2"/>
</dbReference>
<evidence type="ECO:0000256" key="2">
    <source>
        <dbReference type="ARBA" id="ARBA00022737"/>
    </source>
</evidence>
<evidence type="ECO:0000256" key="1">
    <source>
        <dbReference type="ARBA" id="ARBA00007831"/>
    </source>
</evidence>
<dbReference type="GO" id="GO:0005509">
    <property type="term" value="F:calcium ion binding"/>
    <property type="evidence" value="ECO:0007669"/>
    <property type="project" value="InterPro"/>
</dbReference>
<dbReference type="GO" id="GO:0005634">
    <property type="term" value="C:nucleus"/>
    <property type="evidence" value="ECO:0007669"/>
    <property type="project" value="TreeGrafter"/>
</dbReference>
<dbReference type="GO" id="GO:0012506">
    <property type="term" value="C:vesicle membrane"/>
    <property type="evidence" value="ECO:0007669"/>
    <property type="project" value="TreeGrafter"/>
</dbReference>
<reference evidence="4" key="1">
    <citation type="submission" date="2022-11" db="UniProtKB">
        <authorList>
            <consortium name="EnsemblMetazoa"/>
        </authorList>
    </citation>
    <scope>IDENTIFICATION</scope>
</reference>
<dbReference type="GeneID" id="110231238"/>
<dbReference type="InterPro" id="IPR037104">
    <property type="entry name" value="Annexin_sf"/>
</dbReference>
<dbReference type="Proteomes" id="UP000887567">
    <property type="component" value="Unplaced"/>
</dbReference>
<dbReference type="KEGG" id="epa:110231238"/>
<dbReference type="Gene3D" id="1.10.220.10">
    <property type="entry name" value="Annexin"/>
    <property type="match status" value="2"/>
</dbReference>
<dbReference type="PANTHER" id="PTHR10502:SF102">
    <property type="entry name" value="ANNEXIN B11"/>
    <property type="match status" value="1"/>
</dbReference>
<keyword evidence="3" id="KW-0041">Annexin</keyword>
<dbReference type="InterPro" id="IPR018502">
    <property type="entry name" value="Annexin_repeat"/>
</dbReference>
<dbReference type="GO" id="GO:0005737">
    <property type="term" value="C:cytoplasm"/>
    <property type="evidence" value="ECO:0007669"/>
    <property type="project" value="TreeGrafter"/>
</dbReference>
<evidence type="ECO:0000313" key="4">
    <source>
        <dbReference type="EnsemblMetazoa" id="XP_028512513.1"/>
    </source>
</evidence>